<keyword evidence="3" id="KW-1185">Reference proteome</keyword>
<keyword evidence="1" id="KW-0812">Transmembrane</keyword>
<name>A0A5C5ED30_9LACT</name>
<feature type="transmembrane region" description="Helical" evidence="1">
    <location>
        <begin position="7"/>
        <end position="25"/>
    </location>
</feature>
<dbReference type="EMBL" id="VENO01000001">
    <property type="protein sequence ID" value="TNV70553.1"/>
    <property type="molecule type" value="Genomic_DNA"/>
</dbReference>
<dbReference type="AlphaFoldDB" id="A0A5C5ED30"/>
<dbReference type="Pfam" id="PF21846">
    <property type="entry name" value="DUF6905"/>
    <property type="match status" value="1"/>
</dbReference>
<proteinExistence type="predicted"/>
<comment type="caution">
    <text evidence="2">The sequence shown here is derived from an EMBL/GenBank/DDBJ whole genome shotgun (WGS) entry which is preliminary data.</text>
</comment>
<evidence type="ECO:0000313" key="2">
    <source>
        <dbReference type="EMBL" id="TNV70553.1"/>
    </source>
</evidence>
<feature type="transmembrane region" description="Helical" evidence="1">
    <location>
        <begin position="31"/>
        <end position="50"/>
    </location>
</feature>
<feature type="transmembrane region" description="Helical" evidence="1">
    <location>
        <begin position="92"/>
        <end position="112"/>
    </location>
</feature>
<keyword evidence="1" id="KW-1133">Transmembrane helix</keyword>
<evidence type="ECO:0000313" key="3">
    <source>
        <dbReference type="Proteomes" id="UP000313395"/>
    </source>
</evidence>
<feature type="transmembrane region" description="Helical" evidence="1">
    <location>
        <begin position="62"/>
        <end position="80"/>
    </location>
</feature>
<sequence length="114" mass="12363">MPMYREILTIIGGFILPFTILQVWGRLVNRWKVAGGFLSAFLIVGPIWLMNHGMTFSLIHQTGGAFVDMGLATGVGIFVYGLLGGKSFQKSLYLLSAALRGGLIAGILLYLVSK</sequence>
<reference evidence="2 3" key="1">
    <citation type="submission" date="2019-06" db="EMBL/GenBank/DDBJ databases">
        <title>Description Trichococcus psychrophilus sp. nov., isolated from a cold spring, by genomic and phenotypic analyses.</title>
        <authorList>
            <person name="Zakharyuk A."/>
        </authorList>
    </citation>
    <scope>NUCLEOTIDE SEQUENCE [LARGE SCALE GENOMIC DNA]</scope>
    <source>
        <strain evidence="2 3">SKBG</strain>
    </source>
</reference>
<evidence type="ECO:0000256" key="1">
    <source>
        <dbReference type="SAM" id="Phobius"/>
    </source>
</evidence>
<dbReference type="InterPro" id="IPR054200">
    <property type="entry name" value="DUF6905"/>
</dbReference>
<organism evidence="2 3">
    <name type="scientific">Trichococcus shcherbakoviae subsp. psychrophilus</name>
    <dbReference type="NCBI Taxonomy" id="2585775"/>
    <lineage>
        <taxon>Bacteria</taxon>
        <taxon>Bacillati</taxon>
        <taxon>Bacillota</taxon>
        <taxon>Bacilli</taxon>
        <taxon>Lactobacillales</taxon>
        <taxon>Carnobacteriaceae</taxon>
        <taxon>Trichococcus</taxon>
    </lineage>
</organism>
<keyword evidence="1" id="KW-0472">Membrane</keyword>
<gene>
    <name evidence="2" type="ORF">FHK04_02385</name>
</gene>
<protein>
    <submittedName>
        <fullName evidence="2">Uncharacterized protein</fullName>
    </submittedName>
</protein>
<accession>A0A5C5ED30</accession>
<dbReference type="Proteomes" id="UP000313395">
    <property type="component" value="Unassembled WGS sequence"/>
</dbReference>